<feature type="transmembrane region" description="Helical" evidence="1">
    <location>
        <begin position="54"/>
        <end position="75"/>
    </location>
</feature>
<evidence type="ECO:0000256" key="1">
    <source>
        <dbReference type="SAM" id="Phobius"/>
    </source>
</evidence>
<organism evidence="2 3">
    <name type="scientific">Sarocladium strictum</name>
    <name type="common">Black bundle disease fungus</name>
    <name type="synonym">Acremonium strictum</name>
    <dbReference type="NCBI Taxonomy" id="5046"/>
    <lineage>
        <taxon>Eukaryota</taxon>
        <taxon>Fungi</taxon>
        <taxon>Dikarya</taxon>
        <taxon>Ascomycota</taxon>
        <taxon>Pezizomycotina</taxon>
        <taxon>Sordariomycetes</taxon>
        <taxon>Hypocreomycetidae</taxon>
        <taxon>Hypocreales</taxon>
        <taxon>Sarocladiaceae</taxon>
        <taxon>Sarocladium</taxon>
    </lineage>
</organism>
<keyword evidence="1" id="KW-0472">Membrane</keyword>
<gene>
    <name evidence="2" type="ORF">NLU13_7730</name>
</gene>
<proteinExistence type="predicted"/>
<keyword evidence="3" id="KW-1185">Reference proteome</keyword>
<comment type="caution">
    <text evidence="2">The sequence shown here is derived from an EMBL/GenBank/DDBJ whole genome shotgun (WGS) entry which is preliminary data.</text>
</comment>
<dbReference type="EMBL" id="JAPDFR010000007">
    <property type="protein sequence ID" value="KAK0385254.1"/>
    <property type="molecule type" value="Genomic_DNA"/>
</dbReference>
<keyword evidence="1" id="KW-0812">Transmembrane</keyword>
<dbReference type="AlphaFoldDB" id="A0AA39GEU4"/>
<reference evidence="2" key="1">
    <citation type="submission" date="2022-10" db="EMBL/GenBank/DDBJ databases">
        <title>Determination and structural analysis of whole genome sequence of Sarocladium strictum F4-1.</title>
        <authorList>
            <person name="Hu L."/>
            <person name="Jiang Y."/>
        </authorList>
    </citation>
    <scope>NUCLEOTIDE SEQUENCE</scope>
    <source>
        <strain evidence="2">F4-1</strain>
    </source>
</reference>
<protein>
    <submittedName>
        <fullName evidence="2">Uncharacterized protein</fullName>
    </submittedName>
</protein>
<name>A0AA39GEU4_SARSR</name>
<feature type="transmembrane region" description="Helical" evidence="1">
    <location>
        <begin position="14"/>
        <end position="33"/>
    </location>
</feature>
<feature type="transmembrane region" description="Helical" evidence="1">
    <location>
        <begin position="229"/>
        <end position="254"/>
    </location>
</feature>
<sequence>MQPPPGDDSPHDTIANTLSLAACVLPILSFPFLPSRVPISPFTETPPSSKRQMLGPIYCLFYTSLIGIILFWYIWYFLQCLLVSDSTSPGKVVNPSKLVTYIAHAGLTVSIPPLVKWDVWNVWNTRIGYREPVPEDFIVPAGLSCAPPWVEFSKRFIVPYVGSWWNDYMIDAIVAAVLAIPVRVPVTKLLCQIARRDVSWWFWLKRNQGIKDKSEDGPEVEDDPWWSWVVYRVVIFLTPLLWLGALIRVVYLVIS</sequence>
<accession>A0AA39GEU4</accession>
<evidence type="ECO:0000313" key="3">
    <source>
        <dbReference type="Proteomes" id="UP001175261"/>
    </source>
</evidence>
<dbReference type="Proteomes" id="UP001175261">
    <property type="component" value="Unassembled WGS sequence"/>
</dbReference>
<keyword evidence="1" id="KW-1133">Transmembrane helix</keyword>
<evidence type="ECO:0000313" key="2">
    <source>
        <dbReference type="EMBL" id="KAK0385254.1"/>
    </source>
</evidence>